<feature type="region of interest" description="Disordered" evidence="1">
    <location>
        <begin position="88"/>
        <end position="150"/>
    </location>
</feature>
<proteinExistence type="predicted"/>
<evidence type="ECO:0000313" key="3">
    <source>
        <dbReference type="Proteomes" id="UP001175000"/>
    </source>
</evidence>
<gene>
    <name evidence="2" type="ORF">B0T14DRAFT_493192</name>
</gene>
<feature type="compositionally biased region" description="Polar residues" evidence="1">
    <location>
        <begin position="90"/>
        <end position="106"/>
    </location>
</feature>
<feature type="compositionally biased region" description="Polar residues" evidence="1">
    <location>
        <begin position="869"/>
        <end position="881"/>
    </location>
</feature>
<feature type="compositionally biased region" description="Polar residues" evidence="1">
    <location>
        <begin position="745"/>
        <end position="756"/>
    </location>
</feature>
<feature type="compositionally biased region" description="Acidic residues" evidence="1">
    <location>
        <begin position="1101"/>
        <end position="1112"/>
    </location>
</feature>
<evidence type="ECO:0008006" key="4">
    <source>
        <dbReference type="Google" id="ProtNLM"/>
    </source>
</evidence>
<feature type="region of interest" description="Disordered" evidence="1">
    <location>
        <begin position="1013"/>
        <end position="1033"/>
    </location>
</feature>
<feature type="compositionally biased region" description="Basic residues" evidence="1">
    <location>
        <begin position="936"/>
        <end position="949"/>
    </location>
</feature>
<accession>A0AA39X541</accession>
<feature type="region of interest" description="Disordered" evidence="1">
    <location>
        <begin position="1145"/>
        <end position="1164"/>
    </location>
</feature>
<feature type="compositionally biased region" description="Basic and acidic residues" evidence="1">
    <location>
        <begin position="1145"/>
        <end position="1159"/>
    </location>
</feature>
<name>A0AA39X541_9PEZI</name>
<keyword evidence="3" id="KW-1185">Reference proteome</keyword>
<protein>
    <recommendedName>
        <fullName evidence="4">Protamine P1</fullName>
    </recommendedName>
</protein>
<feature type="compositionally biased region" description="Polar residues" evidence="1">
    <location>
        <begin position="766"/>
        <end position="775"/>
    </location>
</feature>
<feature type="region of interest" description="Disordered" evidence="1">
    <location>
        <begin position="542"/>
        <end position="637"/>
    </location>
</feature>
<feature type="region of interest" description="Disordered" evidence="1">
    <location>
        <begin position="191"/>
        <end position="296"/>
    </location>
</feature>
<feature type="region of interest" description="Disordered" evidence="1">
    <location>
        <begin position="1090"/>
        <end position="1116"/>
    </location>
</feature>
<feature type="compositionally biased region" description="Polar residues" evidence="1">
    <location>
        <begin position="581"/>
        <end position="619"/>
    </location>
</feature>
<organism evidence="2 3">
    <name type="scientific">Immersiella caudata</name>
    <dbReference type="NCBI Taxonomy" id="314043"/>
    <lineage>
        <taxon>Eukaryota</taxon>
        <taxon>Fungi</taxon>
        <taxon>Dikarya</taxon>
        <taxon>Ascomycota</taxon>
        <taxon>Pezizomycotina</taxon>
        <taxon>Sordariomycetes</taxon>
        <taxon>Sordariomycetidae</taxon>
        <taxon>Sordariales</taxon>
        <taxon>Lasiosphaeriaceae</taxon>
        <taxon>Immersiella</taxon>
    </lineage>
</organism>
<feature type="region of interest" description="Disordered" evidence="1">
    <location>
        <begin position="735"/>
        <end position="777"/>
    </location>
</feature>
<evidence type="ECO:0000256" key="1">
    <source>
        <dbReference type="SAM" id="MobiDB-lite"/>
    </source>
</evidence>
<dbReference type="AlphaFoldDB" id="A0AA39X541"/>
<reference evidence="2" key="1">
    <citation type="submission" date="2023-06" db="EMBL/GenBank/DDBJ databases">
        <title>Genome-scale phylogeny and comparative genomics of the fungal order Sordariales.</title>
        <authorList>
            <consortium name="Lawrence Berkeley National Laboratory"/>
            <person name="Hensen N."/>
            <person name="Bonometti L."/>
            <person name="Westerberg I."/>
            <person name="Brannstrom I.O."/>
            <person name="Guillou S."/>
            <person name="Cros-Aarteil S."/>
            <person name="Calhoun S."/>
            <person name="Haridas S."/>
            <person name="Kuo A."/>
            <person name="Mondo S."/>
            <person name="Pangilinan J."/>
            <person name="Riley R."/>
            <person name="Labutti K."/>
            <person name="Andreopoulos B."/>
            <person name="Lipzen A."/>
            <person name="Chen C."/>
            <person name="Yanf M."/>
            <person name="Daum C."/>
            <person name="Ng V."/>
            <person name="Clum A."/>
            <person name="Steindorff A."/>
            <person name="Ohm R."/>
            <person name="Martin F."/>
            <person name="Silar P."/>
            <person name="Natvig D."/>
            <person name="Lalanne C."/>
            <person name="Gautier V."/>
            <person name="Ament-Velasquez S.L."/>
            <person name="Kruys A."/>
            <person name="Hutchinson M.I."/>
            <person name="Powell A.J."/>
            <person name="Barry K."/>
            <person name="Miller A.N."/>
            <person name="Grigoriev I.V."/>
            <person name="Debuchy R."/>
            <person name="Gladieux P."/>
            <person name="Thoren M.H."/>
            <person name="Johannesson H."/>
        </authorList>
    </citation>
    <scope>NUCLEOTIDE SEQUENCE</scope>
    <source>
        <strain evidence="2">CBS 606.72</strain>
    </source>
</reference>
<feature type="region of interest" description="Disordered" evidence="1">
    <location>
        <begin position="668"/>
        <end position="702"/>
    </location>
</feature>
<feature type="region of interest" description="Disordered" evidence="1">
    <location>
        <begin position="833"/>
        <end position="883"/>
    </location>
</feature>
<comment type="caution">
    <text evidence="2">The sequence shown here is derived from an EMBL/GenBank/DDBJ whole genome shotgun (WGS) entry which is preliminary data.</text>
</comment>
<dbReference type="Proteomes" id="UP001175000">
    <property type="component" value="Unassembled WGS sequence"/>
</dbReference>
<dbReference type="EMBL" id="JAULSU010000002">
    <property type="protein sequence ID" value="KAK0626955.1"/>
    <property type="molecule type" value="Genomic_DNA"/>
</dbReference>
<feature type="compositionally biased region" description="Polar residues" evidence="1">
    <location>
        <begin position="249"/>
        <end position="267"/>
    </location>
</feature>
<evidence type="ECO:0000313" key="2">
    <source>
        <dbReference type="EMBL" id="KAK0626955.1"/>
    </source>
</evidence>
<feature type="region of interest" description="Disordered" evidence="1">
    <location>
        <begin position="795"/>
        <end position="817"/>
    </location>
</feature>
<sequence length="1181" mass="126985">MRAARRVRPTPDLAWLRTEKFGHEPIYCDAQSSSRAGADDVLLSGSDDEYYNSPAERRLRIEEQAHRYIEGKPLNILSAALHGPFDRESGWTNPWRSRSRSVPTQSHGKKRKGKIQESPRPSKRTRAAAPKAKAAKEKVRNETTTGRDLYPARQASSMVVPCSSFQYLEDEVATRVIDWAESIVIETQDHGALLGNDNGDDSSNSDDGTPSSALVDAGDDTAVPLSILSPTNSASGSPNLNPMHLPTELQRSSMSDTEPSQPTTQRPPDSPSEPILDLRQEGPSETPRTSTNKGFIPLDITDLSPLAVRAYEEQMRHSHISPLQDTVTPTQGTAIAAVAAALSSAQGVTDAGYHTFSDRSFRFKSKKQLGRKSIRKSRLNVADAEPPRTEDKVCEDYVESVTDDVTPSEQLAIEERIVKSVVGSPAPHDVVPCESQPPQHEIAASKDCEHSPVEGMIVQNTDQQPQANQALQVLLLDEADESDVSAAPSVKAPQLASVGSPLVKSVASNLMSLGTFSWEKEQSQSSFLVELPGMPRKLLWPRSQQKDAAHAPSDSISLPPFDWAEPNSSSSDIQTPRARAQPQSEEPGSAPAQSTPPCFGDHSTTMAALPSEHTTSSQKADVAPLEAEDQEETTSSHVVSLGSFVGPQSCHSQSSSPIVQLGSPLKPGDYISANGSPTIQLGSPMKQTDLAPDNTRPVVELGSPIKPLDRVFEDAEPAVGLGSPLKMAGTVSEYEESSWPKAAARNSQTLENTGNTADVEAPESVLESSKSQSPWAGNVERTTLAVMATPAARPQPLSIIGSQSFKKKDEQSPWARGDSQVTAIAHPRLFNPLSSPAISPGLPKAADLPFPSPRPLPQEDTEMVYSPRLPSTPTRYNSSLPTPEFTLSIKSFREFMTPSPVKQRTPLGPADSNGRLPSTQVLADAAASNPWARPSSRNKIRKKPKKAKRVSWGPLPGEEPASSPTGAEFPADISPPGHSRPASPPPSCLIAPEQIPAENEKFGKHFAAAVAKQRQQGGLARRRSSGVTGTPLARPLRRGVSLLPSASQQVCDSPAADAMAEAFIQADAGVRVCSEGLEAAREALVSEGLDGLGYAGNPEDDKGDEEMSDEEVETQKTVDDVNDVLDNLDDFLDRWDVDAELAKARAESEKKEREIREAQGGRVAPSAQKIDISLMDAGIWD</sequence>
<feature type="compositionally biased region" description="Polar residues" evidence="1">
    <location>
        <begin position="228"/>
        <end position="240"/>
    </location>
</feature>
<feature type="region of interest" description="Disordered" evidence="1">
    <location>
        <begin position="896"/>
        <end position="991"/>
    </location>
</feature>